<dbReference type="AlphaFoldDB" id="A0A0A9EG46"/>
<evidence type="ECO:0000256" key="1">
    <source>
        <dbReference type="SAM" id="MobiDB-lite"/>
    </source>
</evidence>
<feature type="region of interest" description="Disordered" evidence="1">
    <location>
        <begin position="1"/>
        <end position="53"/>
    </location>
</feature>
<organism evidence="2">
    <name type="scientific">Arundo donax</name>
    <name type="common">Giant reed</name>
    <name type="synonym">Donax arundinaceus</name>
    <dbReference type="NCBI Taxonomy" id="35708"/>
    <lineage>
        <taxon>Eukaryota</taxon>
        <taxon>Viridiplantae</taxon>
        <taxon>Streptophyta</taxon>
        <taxon>Embryophyta</taxon>
        <taxon>Tracheophyta</taxon>
        <taxon>Spermatophyta</taxon>
        <taxon>Magnoliopsida</taxon>
        <taxon>Liliopsida</taxon>
        <taxon>Poales</taxon>
        <taxon>Poaceae</taxon>
        <taxon>PACMAD clade</taxon>
        <taxon>Arundinoideae</taxon>
        <taxon>Arundineae</taxon>
        <taxon>Arundo</taxon>
    </lineage>
</organism>
<name>A0A0A9EG46_ARUDO</name>
<feature type="compositionally biased region" description="Polar residues" evidence="1">
    <location>
        <begin position="23"/>
        <end position="43"/>
    </location>
</feature>
<evidence type="ECO:0000313" key="2">
    <source>
        <dbReference type="EMBL" id="JAD96845.1"/>
    </source>
</evidence>
<reference evidence="2" key="2">
    <citation type="journal article" date="2015" name="Data Brief">
        <title>Shoot transcriptome of the giant reed, Arundo donax.</title>
        <authorList>
            <person name="Barrero R.A."/>
            <person name="Guerrero F.D."/>
            <person name="Moolhuijzen P."/>
            <person name="Goolsby J.A."/>
            <person name="Tidwell J."/>
            <person name="Bellgard S.E."/>
            <person name="Bellgard M.I."/>
        </authorList>
    </citation>
    <scope>NUCLEOTIDE SEQUENCE</scope>
    <source>
        <tissue evidence="2">Shoot tissue taken approximately 20 cm above the soil surface</tissue>
    </source>
</reference>
<sequence length="53" mass="6306">MNKSSTPLYHSRTELKQRKLSHSFHSTKIPQLDKNNYKQTRARQISDKSTFEL</sequence>
<proteinExistence type="predicted"/>
<dbReference type="EMBL" id="GBRH01201050">
    <property type="protein sequence ID" value="JAD96845.1"/>
    <property type="molecule type" value="Transcribed_RNA"/>
</dbReference>
<reference evidence="2" key="1">
    <citation type="submission" date="2014-09" db="EMBL/GenBank/DDBJ databases">
        <authorList>
            <person name="Magalhaes I.L.F."/>
            <person name="Oliveira U."/>
            <person name="Santos F.R."/>
            <person name="Vidigal T.H.D.A."/>
            <person name="Brescovit A.D."/>
            <person name="Santos A.J."/>
        </authorList>
    </citation>
    <scope>NUCLEOTIDE SEQUENCE</scope>
    <source>
        <tissue evidence="2">Shoot tissue taken approximately 20 cm above the soil surface</tissue>
    </source>
</reference>
<feature type="compositionally biased region" description="Basic and acidic residues" evidence="1">
    <location>
        <begin position="44"/>
        <end position="53"/>
    </location>
</feature>
<accession>A0A0A9EG46</accession>
<protein>
    <submittedName>
        <fullName evidence="2">Uncharacterized protein</fullName>
    </submittedName>
</protein>